<keyword evidence="5" id="KW-1185">Reference proteome</keyword>
<keyword evidence="4" id="KW-0031">Aminopeptidase</keyword>
<dbReference type="Pfam" id="PF01433">
    <property type="entry name" value="Peptidase_M1"/>
    <property type="match status" value="1"/>
</dbReference>
<dbReference type="PANTHER" id="PTHR45726:SF3">
    <property type="entry name" value="LEUKOTRIENE A-4 HYDROLASE"/>
    <property type="match status" value="1"/>
</dbReference>
<feature type="binding site" evidence="2">
    <location>
        <position position="384"/>
    </location>
    <ligand>
        <name>Zn(2+)</name>
        <dbReference type="ChEBI" id="CHEBI:29105"/>
        <note>catalytic</note>
    </ligand>
</feature>
<organism evidence="4 5">
    <name type="scientific">Hymenobacter roseosalivarius DSM 11622</name>
    <dbReference type="NCBI Taxonomy" id="645990"/>
    <lineage>
        <taxon>Bacteria</taxon>
        <taxon>Pseudomonadati</taxon>
        <taxon>Bacteroidota</taxon>
        <taxon>Cytophagia</taxon>
        <taxon>Cytophagales</taxon>
        <taxon>Hymenobacteraceae</taxon>
        <taxon>Hymenobacter</taxon>
    </lineage>
</organism>
<feature type="binding site" evidence="2">
    <location>
        <position position="403"/>
    </location>
    <ligand>
        <name>Zn(2+)</name>
        <dbReference type="ChEBI" id="CHEBI:29105"/>
        <note>catalytic</note>
    </ligand>
</feature>
<comment type="cofactor">
    <cofactor evidence="2">
        <name>Zn(2+)</name>
        <dbReference type="ChEBI" id="CHEBI:29105"/>
    </cofactor>
    <text evidence="2">Binds 1 zinc ion per subunit.</text>
</comment>
<reference evidence="4 5" key="1">
    <citation type="submission" date="2017-04" db="EMBL/GenBank/DDBJ databases">
        <authorList>
            <person name="Afonso C.L."/>
            <person name="Miller P.J."/>
            <person name="Scott M.A."/>
            <person name="Spackman E."/>
            <person name="Goraichik I."/>
            <person name="Dimitrov K.M."/>
            <person name="Suarez D.L."/>
            <person name="Swayne D.E."/>
        </authorList>
    </citation>
    <scope>NUCLEOTIDE SEQUENCE [LARGE SCALE GENOMIC DNA]</scope>
    <source>
        <strain evidence="4 5">DSM 11622</strain>
    </source>
</reference>
<dbReference type="Gene3D" id="1.10.390.10">
    <property type="entry name" value="Neutral Protease Domain 2"/>
    <property type="match status" value="1"/>
</dbReference>
<keyword evidence="4" id="KW-0645">Protease</keyword>
<dbReference type="Proteomes" id="UP000192266">
    <property type="component" value="Unassembled WGS sequence"/>
</dbReference>
<sequence length="594" mass="66696">MRLQTYAGFGAVASWALLRSSGLAAFRLGWRSLSRTPIPSAVRSTFLLLLAGLLSCSLGASAQLLRPKPAFTRADSLRGTLTPLRTCYDITYYHLNVKLDVANKSISGSNLFHFTATQDFTRLQFDLFANLKVDKVEYQGKSVPYTREANAVFVTFPAPIQKGSRAEFRVFYSGQPVVAKNAPWDGGFVFTQDSKGKPWVATACQGVGASIWWPTKDHQADEVDSMLISVTVPKGLKDISNGRLRKITSLKGGATRFDWFVSNPINNYDVALNVADYAHFTDEYAGEKGKLTLDYWVLPENLAKAKTQFSANVKPMLKAMENWFGPYPFYEDGFKLIETPHLGMEHQSAVAYGNKYQNGYLGTDRSATGWGLKWDFIIIHESGHEWFGNSITSKDIADMWIHESFTTYSEALFVESQFGKPAAQQYIHGQRRNIRNVGPIIGPYEVNREGSSDMYDKGSNLLHMIRTAYVPDDAKWRELLRGLSTTFYHQTVTTDQIIAYFNKQTGQNLTPIFDQYLRHSALPTLEVRFAGGKTEARWIANVPGFALPIRLRLKGGEYRTLPLTTSFQPINMPGLTKDNLEVDTENYYIGVLVE</sequence>
<dbReference type="InterPro" id="IPR014782">
    <property type="entry name" value="Peptidase_M1_dom"/>
</dbReference>
<evidence type="ECO:0000256" key="1">
    <source>
        <dbReference type="PIRSR" id="PIRSR634015-1"/>
    </source>
</evidence>
<dbReference type="GO" id="GO:0004177">
    <property type="term" value="F:aminopeptidase activity"/>
    <property type="evidence" value="ECO:0007669"/>
    <property type="project" value="UniProtKB-KW"/>
</dbReference>
<accession>A0A1W1VPK3</accession>
<evidence type="ECO:0000313" key="5">
    <source>
        <dbReference type="Proteomes" id="UP000192266"/>
    </source>
</evidence>
<dbReference type="InterPro" id="IPR027268">
    <property type="entry name" value="Peptidase_M4/M1_CTD_sf"/>
</dbReference>
<dbReference type="EMBL" id="FWWW01000067">
    <property type="protein sequence ID" value="SMB94834.1"/>
    <property type="molecule type" value="Genomic_DNA"/>
</dbReference>
<keyword evidence="2" id="KW-0862">Zinc</keyword>
<dbReference type="AlphaFoldDB" id="A0A1W1VPK3"/>
<evidence type="ECO:0000313" key="4">
    <source>
        <dbReference type="EMBL" id="SMB94834.1"/>
    </source>
</evidence>
<feature type="active site" description="Proton donor" evidence="1">
    <location>
        <position position="455"/>
    </location>
</feature>
<dbReference type="PANTHER" id="PTHR45726">
    <property type="entry name" value="LEUKOTRIENE A-4 HYDROLASE"/>
    <property type="match status" value="1"/>
</dbReference>
<dbReference type="Gene3D" id="2.60.40.1730">
    <property type="entry name" value="tricorn interacting facor f3 domain"/>
    <property type="match status" value="1"/>
</dbReference>
<protein>
    <submittedName>
        <fullName evidence="4">Peptidase M1 membrane alanine aminopeptidase</fullName>
    </submittedName>
</protein>
<dbReference type="InterPro" id="IPR034015">
    <property type="entry name" value="M1_LTA4H"/>
</dbReference>
<feature type="binding site" evidence="2">
    <location>
        <position position="380"/>
    </location>
    <ligand>
        <name>Zn(2+)</name>
        <dbReference type="ChEBI" id="CHEBI:29105"/>
        <note>catalytic</note>
    </ligand>
</feature>
<dbReference type="GO" id="GO:0008237">
    <property type="term" value="F:metallopeptidase activity"/>
    <property type="evidence" value="ECO:0007669"/>
    <property type="project" value="InterPro"/>
</dbReference>
<keyword evidence="2" id="KW-0479">Metal-binding</keyword>
<name>A0A1W1VPK3_9BACT</name>
<feature type="active site" description="Proton acceptor" evidence="1">
    <location>
        <position position="381"/>
    </location>
</feature>
<keyword evidence="4" id="KW-0378">Hydrolase</keyword>
<dbReference type="SUPFAM" id="SSF63737">
    <property type="entry name" value="Leukotriene A4 hydrolase N-terminal domain"/>
    <property type="match status" value="1"/>
</dbReference>
<gene>
    <name evidence="4" type="ORF">SAMN00120144_2086</name>
</gene>
<dbReference type="SUPFAM" id="SSF55486">
    <property type="entry name" value="Metalloproteases ('zincins'), catalytic domain"/>
    <property type="match status" value="1"/>
</dbReference>
<feature type="domain" description="Peptidase M1 membrane alanine aminopeptidase" evidence="3">
    <location>
        <begin position="315"/>
        <end position="516"/>
    </location>
</feature>
<dbReference type="GO" id="GO:0008270">
    <property type="term" value="F:zinc ion binding"/>
    <property type="evidence" value="ECO:0007669"/>
    <property type="project" value="InterPro"/>
</dbReference>
<dbReference type="CDD" id="cd09603">
    <property type="entry name" value="M1_APN_like"/>
    <property type="match status" value="1"/>
</dbReference>
<dbReference type="STRING" id="645990.SAMN00120144_2086"/>
<dbReference type="InterPro" id="IPR042097">
    <property type="entry name" value="Aminopeptidase_N-like_N_sf"/>
</dbReference>
<proteinExistence type="predicted"/>
<evidence type="ECO:0000256" key="2">
    <source>
        <dbReference type="PIRSR" id="PIRSR634015-3"/>
    </source>
</evidence>
<evidence type="ECO:0000259" key="3">
    <source>
        <dbReference type="Pfam" id="PF01433"/>
    </source>
</evidence>